<comment type="similarity">
    <text evidence="1">Belongs to the ABC transporter superfamily.</text>
</comment>
<dbReference type="InterPro" id="IPR003593">
    <property type="entry name" value="AAA+_ATPase"/>
</dbReference>
<evidence type="ECO:0000313" key="8">
    <source>
        <dbReference type="Proteomes" id="UP000697995"/>
    </source>
</evidence>
<dbReference type="SUPFAM" id="SSF52540">
    <property type="entry name" value="P-loop containing nucleoside triphosphate hydrolases"/>
    <property type="match status" value="1"/>
</dbReference>
<dbReference type="RefSeq" id="WP_133221611.1">
    <property type="nucleotide sequence ID" value="NZ_NRSG01000556.1"/>
</dbReference>
<evidence type="ECO:0000259" key="6">
    <source>
        <dbReference type="PROSITE" id="PS50893"/>
    </source>
</evidence>
<proteinExistence type="inferred from homology"/>
<dbReference type="CDD" id="cd03220">
    <property type="entry name" value="ABC_KpsT_Wzt"/>
    <property type="match status" value="1"/>
</dbReference>
<gene>
    <name evidence="7" type="ORF">CKO45_29980</name>
</gene>
<accession>A0ABS1D696</accession>
<feature type="compositionally biased region" description="Low complexity" evidence="5">
    <location>
        <begin position="246"/>
        <end position="262"/>
    </location>
</feature>
<protein>
    <submittedName>
        <fullName evidence="7">ABC transporter ATP-binding protein</fullName>
    </submittedName>
</protein>
<dbReference type="InterPro" id="IPR015860">
    <property type="entry name" value="ABC_transpr_TagH-like"/>
</dbReference>
<feature type="region of interest" description="Disordered" evidence="5">
    <location>
        <begin position="241"/>
        <end position="262"/>
    </location>
</feature>
<evidence type="ECO:0000256" key="2">
    <source>
        <dbReference type="ARBA" id="ARBA00022448"/>
    </source>
</evidence>
<evidence type="ECO:0000256" key="4">
    <source>
        <dbReference type="ARBA" id="ARBA00022840"/>
    </source>
</evidence>
<name>A0ABS1D696_9PROT</name>
<evidence type="ECO:0000256" key="3">
    <source>
        <dbReference type="ARBA" id="ARBA00022741"/>
    </source>
</evidence>
<dbReference type="PANTHER" id="PTHR46743">
    <property type="entry name" value="TEICHOIC ACIDS EXPORT ATP-BINDING PROTEIN TAGH"/>
    <property type="match status" value="1"/>
</dbReference>
<evidence type="ECO:0000256" key="5">
    <source>
        <dbReference type="SAM" id="MobiDB-lite"/>
    </source>
</evidence>
<keyword evidence="4 7" id="KW-0067">ATP-binding</keyword>
<comment type="caution">
    <text evidence="7">The sequence shown here is derived from an EMBL/GenBank/DDBJ whole genome shotgun (WGS) entry which is preliminary data.</text>
</comment>
<keyword evidence="8" id="KW-1185">Reference proteome</keyword>
<reference evidence="7 8" key="1">
    <citation type="journal article" date="2020" name="Microorganisms">
        <title>Osmotic Adaptation and Compatible Solute Biosynthesis of Phototrophic Bacteria as Revealed from Genome Analyses.</title>
        <authorList>
            <person name="Imhoff J.F."/>
            <person name="Rahn T."/>
            <person name="Kunzel S."/>
            <person name="Keller A."/>
            <person name="Neulinger S.C."/>
        </authorList>
    </citation>
    <scope>NUCLEOTIDE SEQUENCE [LARGE SCALE GENOMIC DNA]</scope>
    <source>
        <strain evidence="7 8">DSM 15382</strain>
    </source>
</reference>
<keyword evidence="3" id="KW-0547">Nucleotide-binding</keyword>
<dbReference type="PANTHER" id="PTHR46743:SF2">
    <property type="entry name" value="TEICHOIC ACIDS EXPORT ATP-BINDING PROTEIN TAGH"/>
    <property type="match status" value="1"/>
</dbReference>
<dbReference type="GO" id="GO:0005524">
    <property type="term" value="F:ATP binding"/>
    <property type="evidence" value="ECO:0007669"/>
    <property type="project" value="UniProtKB-KW"/>
</dbReference>
<organism evidence="7 8">
    <name type="scientific">Paracraurococcus ruber</name>
    <dbReference type="NCBI Taxonomy" id="77675"/>
    <lineage>
        <taxon>Bacteria</taxon>
        <taxon>Pseudomonadati</taxon>
        <taxon>Pseudomonadota</taxon>
        <taxon>Alphaproteobacteria</taxon>
        <taxon>Acetobacterales</taxon>
        <taxon>Roseomonadaceae</taxon>
        <taxon>Paracraurococcus</taxon>
    </lineage>
</organism>
<dbReference type="EMBL" id="NRSG01000556">
    <property type="protein sequence ID" value="MBK1662412.1"/>
    <property type="molecule type" value="Genomic_DNA"/>
</dbReference>
<dbReference type="InterPro" id="IPR003439">
    <property type="entry name" value="ABC_transporter-like_ATP-bd"/>
</dbReference>
<evidence type="ECO:0000313" key="7">
    <source>
        <dbReference type="EMBL" id="MBK1662412.1"/>
    </source>
</evidence>
<dbReference type="Proteomes" id="UP000697995">
    <property type="component" value="Unassembled WGS sequence"/>
</dbReference>
<dbReference type="Gene3D" id="3.40.50.300">
    <property type="entry name" value="P-loop containing nucleotide triphosphate hydrolases"/>
    <property type="match status" value="1"/>
</dbReference>
<dbReference type="SMART" id="SM00382">
    <property type="entry name" value="AAA"/>
    <property type="match status" value="1"/>
</dbReference>
<dbReference type="Pfam" id="PF00005">
    <property type="entry name" value="ABC_tran"/>
    <property type="match status" value="1"/>
</dbReference>
<dbReference type="PROSITE" id="PS50893">
    <property type="entry name" value="ABC_TRANSPORTER_2"/>
    <property type="match status" value="1"/>
</dbReference>
<dbReference type="PROSITE" id="PS00211">
    <property type="entry name" value="ABC_TRANSPORTER_1"/>
    <property type="match status" value="1"/>
</dbReference>
<dbReference type="InterPro" id="IPR027417">
    <property type="entry name" value="P-loop_NTPase"/>
</dbReference>
<sequence length="262" mass="28312">MPHIQADGLTVEFPLYHLGARSLKKRLLAKSPLRLREDESHRVVVSALRDLDFHIGRGERVALVGHNGAGKTTLLRTLAGVYEPVGGRLEVEGLIGSLIDPTAGMDQSSTGRENIVLRGLFRGLSERESEAMAEDVAAFSGLGEFIDVPVRNYSAGMQVRLSFAMATVMEPQVLLMDEWFLAGDAAFMERAREKLAELVGNADILVLATHDMSVVREWCTRAIRLDGGRIIADGPVEEVLGPAQPVPRAGEPAEAAADGPQP</sequence>
<feature type="domain" description="ABC transporter" evidence="6">
    <location>
        <begin position="33"/>
        <end position="252"/>
    </location>
</feature>
<dbReference type="InterPro" id="IPR017871">
    <property type="entry name" value="ABC_transporter-like_CS"/>
</dbReference>
<keyword evidence="2" id="KW-0813">Transport</keyword>
<evidence type="ECO:0000256" key="1">
    <source>
        <dbReference type="ARBA" id="ARBA00005417"/>
    </source>
</evidence>
<dbReference type="InterPro" id="IPR050683">
    <property type="entry name" value="Bact_Polysacc_Export_ATP-bd"/>
</dbReference>